<dbReference type="PANTHER" id="PTHR24340">
    <property type="entry name" value="HOMEOBOX PROTEIN NKX"/>
    <property type="match status" value="1"/>
</dbReference>
<dbReference type="InterPro" id="IPR009057">
    <property type="entry name" value="Homeodomain-like_sf"/>
</dbReference>
<proteinExistence type="evidence at transcript level"/>
<evidence type="ECO:0000256" key="2">
    <source>
        <dbReference type="ARBA" id="ARBA00005661"/>
    </source>
</evidence>
<dbReference type="AlphaFoldDB" id="A0A2P1DV76"/>
<evidence type="ECO:0000256" key="8">
    <source>
        <dbReference type="RuleBase" id="RU000682"/>
    </source>
</evidence>
<organism evidence="11">
    <name type="scientific">Isodiametra pulchra</name>
    <name type="common">Acoelomorph flatworm</name>
    <name type="synonym">Convoluta pulchra</name>
    <dbReference type="NCBI Taxonomy" id="504439"/>
    <lineage>
        <taxon>Eukaryota</taxon>
        <taxon>Metazoa</taxon>
        <taxon>Xenacoelomorpha</taxon>
        <taxon>Acoelomorpha</taxon>
        <taxon>Acoela</taxon>
        <taxon>Isodiametridae</taxon>
        <taxon>Isodiametra</taxon>
    </lineage>
</organism>
<dbReference type="PROSITE" id="PS00027">
    <property type="entry name" value="HOMEOBOX_1"/>
    <property type="match status" value="1"/>
</dbReference>
<feature type="domain" description="Homeobox" evidence="10">
    <location>
        <begin position="89"/>
        <end position="149"/>
    </location>
</feature>
<dbReference type="GO" id="GO:0000978">
    <property type="term" value="F:RNA polymerase II cis-regulatory region sequence-specific DNA binding"/>
    <property type="evidence" value="ECO:0007669"/>
    <property type="project" value="TreeGrafter"/>
</dbReference>
<dbReference type="Pfam" id="PF00046">
    <property type="entry name" value="Homeodomain"/>
    <property type="match status" value="1"/>
</dbReference>
<evidence type="ECO:0000259" key="10">
    <source>
        <dbReference type="PROSITE" id="PS50071"/>
    </source>
</evidence>
<evidence type="ECO:0000256" key="7">
    <source>
        <dbReference type="PROSITE-ProRule" id="PRU00108"/>
    </source>
</evidence>
<dbReference type="SUPFAM" id="SSF46689">
    <property type="entry name" value="Homeodomain-like"/>
    <property type="match status" value="1"/>
</dbReference>
<dbReference type="InterPro" id="IPR050394">
    <property type="entry name" value="Homeobox_NK-like"/>
</dbReference>
<dbReference type="EMBL" id="KY709739">
    <property type="protein sequence ID" value="AVK72290.1"/>
    <property type="molecule type" value="mRNA"/>
</dbReference>
<name>A0A2P1DV76_ISOPU</name>
<dbReference type="GO" id="GO:0000981">
    <property type="term" value="F:DNA-binding transcription factor activity, RNA polymerase II-specific"/>
    <property type="evidence" value="ECO:0007669"/>
    <property type="project" value="InterPro"/>
</dbReference>
<dbReference type="SMART" id="SM00389">
    <property type="entry name" value="HOX"/>
    <property type="match status" value="1"/>
</dbReference>
<evidence type="ECO:0000256" key="6">
    <source>
        <dbReference type="ARBA" id="ARBA00023242"/>
    </source>
</evidence>
<dbReference type="PROSITE" id="PS50071">
    <property type="entry name" value="HOMEOBOX_2"/>
    <property type="match status" value="1"/>
</dbReference>
<feature type="DNA-binding region" description="Homeobox" evidence="7">
    <location>
        <begin position="91"/>
        <end position="150"/>
    </location>
</feature>
<evidence type="ECO:0000256" key="9">
    <source>
        <dbReference type="SAM" id="MobiDB-lite"/>
    </source>
</evidence>
<reference evidence="11" key="1">
    <citation type="journal article" date="2018" name="Nature">
        <title>Convergent evolution of bilaterian nerve cords.</title>
        <authorList>
            <person name="Martin-Duran J.M."/>
            <person name="Pang K."/>
            <person name="Borve A."/>
            <person name="Le H.S."/>
            <person name="Furu A."/>
            <person name="Cannon J.T."/>
            <person name="Jondelius U."/>
            <person name="Hejnol A."/>
        </authorList>
    </citation>
    <scope>NUCLEOTIDE SEQUENCE</scope>
</reference>
<evidence type="ECO:0000256" key="4">
    <source>
        <dbReference type="ARBA" id="ARBA00023125"/>
    </source>
</evidence>
<dbReference type="FunFam" id="1.10.10.60:FF:000101">
    <property type="entry name" value="NK2 homeobox 8"/>
    <property type="match status" value="1"/>
</dbReference>
<dbReference type="PANTHER" id="PTHR24340:SF82">
    <property type="entry name" value="HOMEOBOX PROTEIN VND"/>
    <property type="match status" value="1"/>
</dbReference>
<comment type="subcellular location">
    <subcellularLocation>
        <location evidence="1 7 8">Nucleus</location>
    </subcellularLocation>
</comment>
<dbReference type="CDD" id="cd00086">
    <property type="entry name" value="homeodomain"/>
    <property type="match status" value="1"/>
</dbReference>
<dbReference type="InterPro" id="IPR020479">
    <property type="entry name" value="HD_metazoa"/>
</dbReference>
<accession>A0A2P1DV76</accession>
<dbReference type="Gene3D" id="1.10.10.60">
    <property type="entry name" value="Homeodomain-like"/>
    <property type="match status" value="1"/>
</dbReference>
<comment type="similarity">
    <text evidence="2">Belongs to the NK-2 homeobox family.</text>
</comment>
<dbReference type="PRINTS" id="PR00024">
    <property type="entry name" value="HOMEOBOX"/>
</dbReference>
<keyword evidence="4 7" id="KW-0238">DNA-binding</keyword>
<dbReference type="InterPro" id="IPR001356">
    <property type="entry name" value="HD"/>
</dbReference>
<evidence type="ECO:0000313" key="11">
    <source>
        <dbReference type="EMBL" id="AVK72290.1"/>
    </source>
</evidence>
<feature type="region of interest" description="Disordered" evidence="9">
    <location>
        <begin position="275"/>
        <end position="303"/>
    </location>
</feature>
<dbReference type="GO" id="GO:0005634">
    <property type="term" value="C:nucleus"/>
    <property type="evidence" value="ECO:0007669"/>
    <property type="project" value="UniProtKB-SubCell"/>
</dbReference>
<sequence>MGKGGFFMEDILGYQQKDSEQKMKELGQPQPLRTEEIIEYEEDQDIDSTIDNSECADYDMNAEEDNILDFSAEGTRNLMSSPELSPASKKKRKRRVLFTKNQTYELERRFRQQRYLSAPEREALAAMIDLTPGQVKIWFQNHRYKCKKSNKEKMGGALDSGAPFFNNPGYPSLGLAYMMQANNATKSHTIDPTRVSIHNPLTAGIIYPQAQRVNPWNNPVLHQQSYPNSLMAALATKHGIFQALNNATRLSHGFNSTEQMKQTLLSNLIRSQNITNSLPQTSSGPQSEKETNITSSPQPKNTA</sequence>
<keyword evidence="3" id="KW-0217">Developmental protein</keyword>
<evidence type="ECO:0000256" key="3">
    <source>
        <dbReference type="ARBA" id="ARBA00022473"/>
    </source>
</evidence>
<dbReference type="InterPro" id="IPR017970">
    <property type="entry name" value="Homeobox_CS"/>
</dbReference>
<evidence type="ECO:0000256" key="5">
    <source>
        <dbReference type="ARBA" id="ARBA00023155"/>
    </source>
</evidence>
<keyword evidence="6 7" id="KW-0539">Nucleus</keyword>
<protein>
    <submittedName>
        <fullName evidence="11">NK2.2 homeobox protein</fullName>
    </submittedName>
</protein>
<dbReference type="GO" id="GO:0030154">
    <property type="term" value="P:cell differentiation"/>
    <property type="evidence" value="ECO:0007669"/>
    <property type="project" value="TreeGrafter"/>
</dbReference>
<keyword evidence="5 7" id="KW-0371">Homeobox</keyword>
<evidence type="ECO:0000256" key="1">
    <source>
        <dbReference type="ARBA" id="ARBA00004123"/>
    </source>
</evidence>